<feature type="region of interest" description="Disordered" evidence="1">
    <location>
        <begin position="133"/>
        <end position="161"/>
    </location>
</feature>
<gene>
    <name evidence="3" type="ORF">O181_111472</name>
</gene>
<protein>
    <recommendedName>
        <fullName evidence="2">Retrovirus-related Pol polyprotein from transposon TNT 1-94-like beta-barrel domain-containing protein</fullName>
    </recommendedName>
</protein>
<name>A0A9Q3K1V3_9BASI</name>
<evidence type="ECO:0000313" key="4">
    <source>
        <dbReference type="Proteomes" id="UP000765509"/>
    </source>
</evidence>
<dbReference type="AlphaFoldDB" id="A0A9Q3K1V3"/>
<evidence type="ECO:0000313" key="3">
    <source>
        <dbReference type="EMBL" id="MBW0571757.1"/>
    </source>
</evidence>
<accession>A0A9Q3K1V3</accession>
<proteinExistence type="predicted"/>
<dbReference type="InterPro" id="IPR054722">
    <property type="entry name" value="PolX-like_BBD"/>
</dbReference>
<dbReference type="Proteomes" id="UP000765509">
    <property type="component" value="Unassembled WGS sequence"/>
</dbReference>
<organism evidence="3 4">
    <name type="scientific">Austropuccinia psidii MF-1</name>
    <dbReference type="NCBI Taxonomy" id="1389203"/>
    <lineage>
        <taxon>Eukaryota</taxon>
        <taxon>Fungi</taxon>
        <taxon>Dikarya</taxon>
        <taxon>Basidiomycota</taxon>
        <taxon>Pucciniomycotina</taxon>
        <taxon>Pucciniomycetes</taxon>
        <taxon>Pucciniales</taxon>
        <taxon>Sphaerophragmiaceae</taxon>
        <taxon>Austropuccinia</taxon>
    </lineage>
</organism>
<reference evidence="3" key="1">
    <citation type="submission" date="2021-03" db="EMBL/GenBank/DDBJ databases">
        <title>Draft genome sequence of rust myrtle Austropuccinia psidii MF-1, a brazilian biotype.</title>
        <authorList>
            <person name="Quecine M.C."/>
            <person name="Pachon D.M.R."/>
            <person name="Bonatelli M.L."/>
            <person name="Correr F.H."/>
            <person name="Franceschini L.M."/>
            <person name="Leite T.F."/>
            <person name="Margarido G.R.A."/>
            <person name="Almeida C.A."/>
            <person name="Ferrarezi J.A."/>
            <person name="Labate C.A."/>
        </authorList>
    </citation>
    <scope>NUCLEOTIDE SEQUENCE</scope>
    <source>
        <strain evidence="3">MF-1</strain>
    </source>
</reference>
<feature type="domain" description="Retrovirus-related Pol polyprotein from transposon TNT 1-94-like beta-barrel" evidence="2">
    <location>
        <begin position="211"/>
        <end position="284"/>
    </location>
</feature>
<sequence length="338" mass="38091">MTKLSLVENNEPLPFSKSTVQFELETSSTLNLKNIQPLSGILPKNFTNPNQFRIKPYTLEKYSQHNSLTIKSKTICCSSLKTRSTFAPIFSGFTISPEDLIDSVIAMWVIINLPKRFKTTMEVWLGECEVEKTSPSLDGTWEPTPTPSNTTKKREPEGDYPKCAPGWHNPLTRHDESECNFLKRDKSGKRGQKPIRSLIASTSKPNYNSIILDLEATTSMFNNPKIFTKISKLTQTIELADGSTILASGTGTVQIKLPHFFLELSDCLLVENLSYKLISLGQILKPIYKLTSYKNKAFQVLDQNNNLIIKGRFKCGNFEVDTENKLALTTVSYFKVCL</sequence>
<keyword evidence="4" id="KW-1185">Reference proteome</keyword>
<comment type="caution">
    <text evidence="3">The sequence shown here is derived from an EMBL/GenBank/DDBJ whole genome shotgun (WGS) entry which is preliminary data.</text>
</comment>
<evidence type="ECO:0000259" key="2">
    <source>
        <dbReference type="Pfam" id="PF22936"/>
    </source>
</evidence>
<dbReference type="Pfam" id="PF22936">
    <property type="entry name" value="Pol_BBD"/>
    <property type="match status" value="1"/>
</dbReference>
<dbReference type="OrthoDB" id="2496969at2759"/>
<evidence type="ECO:0000256" key="1">
    <source>
        <dbReference type="SAM" id="MobiDB-lite"/>
    </source>
</evidence>
<dbReference type="EMBL" id="AVOT02088765">
    <property type="protein sequence ID" value="MBW0571757.1"/>
    <property type="molecule type" value="Genomic_DNA"/>
</dbReference>